<dbReference type="SMART" id="SM00225">
    <property type="entry name" value="BTB"/>
    <property type="match status" value="1"/>
</dbReference>
<dbReference type="PROSITE" id="PS50088">
    <property type="entry name" value="ANK_REPEAT"/>
    <property type="match status" value="1"/>
</dbReference>
<keyword evidence="11" id="KW-0539">Nucleus</keyword>
<evidence type="ECO:0000256" key="16">
    <source>
        <dbReference type="SAM" id="MobiDB-lite"/>
    </source>
</evidence>
<feature type="region of interest" description="Disordered" evidence="16">
    <location>
        <begin position="574"/>
        <end position="599"/>
    </location>
</feature>
<evidence type="ECO:0000256" key="4">
    <source>
        <dbReference type="ARBA" id="ARBA00022723"/>
    </source>
</evidence>
<feature type="domain" description="BTB" evidence="17">
    <location>
        <begin position="108"/>
        <end position="187"/>
    </location>
</feature>
<evidence type="ECO:0000259" key="17">
    <source>
        <dbReference type="PROSITE" id="PS50097"/>
    </source>
</evidence>
<feature type="non-terminal residue" evidence="19">
    <location>
        <position position="1"/>
    </location>
</feature>
<comment type="pathway">
    <text evidence="2">Protein modification; protein ubiquitination.</text>
</comment>
<dbReference type="InterPro" id="IPR044292">
    <property type="entry name" value="NPR"/>
</dbReference>
<feature type="domain" description="C2HC NPR-type" evidence="18">
    <location>
        <begin position="190"/>
        <end position="204"/>
    </location>
</feature>
<dbReference type="EMBL" id="AMZH03033931">
    <property type="protein sequence ID" value="RRT32099.1"/>
    <property type="molecule type" value="Genomic_DNA"/>
</dbReference>
<dbReference type="CDD" id="cd18310">
    <property type="entry name" value="BTB_POZ_NPR_plant"/>
    <property type="match status" value="1"/>
</dbReference>
<dbReference type="GO" id="GO:0050832">
    <property type="term" value="P:defense response to fungus"/>
    <property type="evidence" value="ECO:0007669"/>
    <property type="project" value="TreeGrafter"/>
</dbReference>
<evidence type="ECO:0000256" key="12">
    <source>
        <dbReference type="ARBA" id="ARBA00034306"/>
    </source>
</evidence>
<dbReference type="SUPFAM" id="SSF48403">
    <property type="entry name" value="Ankyrin repeat"/>
    <property type="match status" value="1"/>
</dbReference>
<keyword evidence="6 15" id="KW-0863">Zinc-finger</keyword>
<evidence type="ECO:0000259" key="18">
    <source>
        <dbReference type="PROSITE" id="PS52046"/>
    </source>
</evidence>
<feature type="repeat" description="ANK" evidence="14">
    <location>
        <begin position="375"/>
        <end position="400"/>
    </location>
</feature>
<organism evidence="19 20">
    <name type="scientific">Ensete ventricosum</name>
    <name type="common">Abyssinian banana</name>
    <name type="synonym">Musa ensete</name>
    <dbReference type="NCBI Taxonomy" id="4639"/>
    <lineage>
        <taxon>Eukaryota</taxon>
        <taxon>Viridiplantae</taxon>
        <taxon>Streptophyta</taxon>
        <taxon>Embryophyta</taxon>
        <taxon>Tracheophyta</taxon>
        <taxon>Spermatophyta</taxon>
        <taxon>Magnoliopsida</taxon>
        <taxon>Liliopsida</taxon>
        <taxon>Zingiberales</taxon>
        <taxon>Musaceae</taxon>
        <taxon>Ensete</taxon>
    </lineage>
</organism>
<dbReference type="InterPro" id="IPR036770">
    <property type="entry name" value="Ankyrin_rpt-contain_sf"/>
</dbReference>
<dbReference type="InterPro" id="IPR002110">
    <property type="entry name" value="Ankyrin_rpt"/>
</dbReference>
<dbReference type="Pfam" id="PF12313">
    <property type="entry name" value="NPR1_like_C"/>
    <property type="match status" value="2"/>
</dbReference>
<gene>
    <name evidence="19" type="ORF">B296_00055827</name>
</gene>
<proteinExistence type="inferred from homology"/>
<dbReference type="Pfam" id="PF11900">
    <property type="entry name" value="DUF3420"/>
    <property type="match status" value="1"/>
</dbReference>
<dbReference type="PROSITE" id="PS52046">
    <property type="entry name" value="ZF_C2HC_NPR"/>
    <property type="match status" value="1"/>
</dbReference>
<dbReference type="InterPro" id="IPR021094">
    <property type="entry name" value="NPR1/NIM1-like_C"/>
</dbReference>
<evidence type="ECO:0000256" key="3">
    <source>
        <dbReference type="ARBA" id="ARBA00022490"/>
    </source>
</evidence>
<evidence type="ECO:0000256" key="1">
    <source>
        <dbReference type="ARBA" id="ARBA00004496"/>
    </source>
</evidence>
<dbReference type="InterPro" id="IPR011333">
    <property type="entry name" value="SKP1/BTB/POZ_sf"/>
</dbReference>
<dbReference type="GO" id="GO:0009862">
    <property type="term" value="P:systemic acquired resistance, salicylic acid mediated signaling pathway"/>
    <property type="evidence" value="ECO:0007669"/>
    <property type="project" value="InterPro"/>
</dbReference>
<evidence type="ECO:0000313" key="20">
    <source>
        <dbReference type="Proteomes" id="UP000287651"/>
    </source>
</evidence>
<keyword evidence="9" id="KW-0862">Zinc</keyword>
<keyword evidence="3" id="KW-0963">Cytoplasm</keyword>
<dbReference type="SUPFAM" id="SSF54695">
    <property type="entry name" value="POZ domain"/>
    <property type="match status" value="1"/>
</dbReference>
<name>A0A426WXY8_ENSVE</name>
<keyword evidence="8" id="KW-0611">Plant defense</keyword>
<dbReference type="FunFam" id="1.25.40.20:FF:000239">
    <property type="entry name" value="BTB/POZ domain and ankyrin repeat-containing protein NPR1"/>
    <property type="match status" value="1"/>
</dbReference>
<dbReference type="GO" id="GO:2000031">
    <property type="term" value="P:regulation of salicylic acid mediated signaling pathway"/>
    <property type="evidence" value="ECO:0007669"/>
    <property type="project" value="InterPro"/>
</dbReference>
<evidence type="ECO:0000256" key="11">
    <source>
        <dbReference type="ARBA" id="ARBA00023242"/>
    </source>
</evidence>
<dbReference type="PROSITE" id="PS50297">
    <property type="entry name" value="ANK_REP_REGION"/>
    <property type="match status" value="1"/>
</dbReference>
<evidence type="ECO:0000256" key="2">
    <source>
        <dbReference type="ARBA" id="ARBA00004906"/>
    </source>
</evidence>
<keyword evidence="5" id="KW-0677">Repeat</keyword>
<dbReference type="PANTHER" id="PTHR46475:SF1">
    <property type="entry name" value="REGULATORY PROTEIN NPR2"/>
    <property type="match status" value="1"/>
</dbReference>
<dbReference type="Pfam" id="PF00651">
    <property type="entry name" value="BTB"/>
    <property type="match status" value="1"/>
</dbReference>
<evidence type="ECO:0000256" key="6">
    <source>
        <dbReference type="ARBA" id="ARBA00022771"/>
    </source>
</evidence>
<reference evidence="19 20" key="1">
    <citation type="journal article" date="2014" name="Agronomy (Basel)">
        <title>A Draft Genome Sequence for Ensete ventricosum, the Drought-Tolerant Tree Against Hunger.</title>
        <authorList>
            <person name="Harrison J."/>
            <person name="Moore K.A."/>
            <person name="Paszkiewicz K."/>
            <person name="Jones T."/>
            <person name="Grant M."/>
            <person name="Ambacheew D."/>
            <person name="Muzemil S."/>
            <person name="Studholme D.J."/>
        </authorList>
    </citation>
    <scope>NUCLEOTIDE SEQUENCE [LARGE SCALE GENOMIC DNA]</scope>
</reference>
<dbReference type="Gene3D" id="3.30.710.10">
    <property type="entry name" value="Potassium Channel Kv1.1, Chain A"/>
    <property type="match status" value="1"/>
</dbReference>
<evidence type="ECO:0000256" key="9">
    <source>
        <dbReference type="ARBA" id="ARBA00022833"/>
    </source>
</evidence>
<evidence type="ECO:0000256" key="14">
    <source>
        <dbReference type="PROSITE-ProRule" id="PRU00023"/>
    </source>
</evidence>
<dbReference type="GO" id="GO:0005737">
    <property type="term" value="C:cytoplasm"/>
    <property type="evidence" value="ECO:0007669"/>
    <property type="project" value="UniProtKB-SubCell"/>
</dbReference>
<keyword evidence="7" id="KW-0833">Ubl conjugation pathway</keyword>
<dbReference type="GO" id="GO:0016604">
    <property type="term" value="C:nuclear body"/>
    <property type="evidence" value="ECO:0007669"/>
    <property type="project" value="UniProtKB-SubCell"/>
</dbReference>
<dbReference type="InterPro" id="IPR057250">
    <property type="entry name" value="Znf_C2HC_NPR-type"/>
</dbReference>
<dbReference type="PANTHER" id="PTHR46475">
    <property type="entry name" value="REGULATORY PROTEIN NPR3"/>
    <property type="match status" value="1"/>
</dbReference>
<dbReference type="GO" id="GO:2000022">
    <property type="term" value="P:regulation of jasmonic acid mediated signaling pathway"/>
    <property type="evidence" value="ECO:0007669"/>
    <property type="project" value="InterPro"/>
</dbReference>
<dbReference type="PROSITE" id="PS50097">
    <property type="entry name" value="BTB"/>
    <property type="match status" value="1"/>
</dbReference>
<dbReference type="Proteomes" id="UP000287651">
    <property type="component" value="Unassembled WGS sequence"/>
</dbReference>
<dbReference type="InterPro" id="IPR024228">
    <property type="entry name" value="NPR_central_dom"/>
</dbReference>
<dbReference type="SMART" id="SM00248">
    <property type="entry name" value="ANK"/>
    <property type="match status" value="3"/>
</dbReference>
<evidence type="ECO:0008006" key="21">
    <source>
        <dbReference type="Google" id="ProtNLM"/>
    </source>
</evidence>
<evidence type="ECO:0000256" key="10">
    <source>
        <dbReference type="ARBA" id="ARBA00023043"/>
    </source>
</evidence>
<evidence type="ECO:0000256" key="8">
    <source>
        <dbReference type="ARBA" id="ARBA00022821"/>
    </source>
</evidence>
<protein>
    <recommendedName>
        <fullName evidence="21">BTB domain-containing protein</fullName>
    </recommendedName>
</protein>
<evidence type="ECO:0000313" key="19">
    <source>
        <dbReference type="EMBL" id="RRT32099.1"/>
    </source>
</evidence>
<keyword evidence="4" id="KW-0479">Metal-binding</keyword>
<dbReference type="InterPro" id="IPR000210">
    <property type="entry name" value="BTB/POZ_dom"/>
</dbReference>
<sequence length="599" mass="65547">NPNPTFPAIVKISCGSAPPSGTRAPYPEYMPARRWTAAVQRRDMEPSYLTAATAFSASDNSSSVHFSGDAAAAAAAAAPDSVAEVEGLRRLSDHLGSAFQSPDFEFLADARIAVGSSGDGREVAVHRCVLSARSIIFREEFARRGRGTAAAPVRVELKELVKDFEVGYDALVAVLGYLYTGRVAPLPKAVCACVDEDCRHEACRPAVDFMAEVFYASSVFQIAELVSLFQRHLLGILDKVAIDDVPVILSVAKLCDSSCANLLNRCIDIVVKSNLDSITLEKKLPPDIVKQIMDLRLNIGIVRSESSSFPDKHVKRIHRALDSDDVDLVRMLLKEGNTTLDDACALHYAVAFCDSKITAELLDLALADVNHRDFRGYTVLHIAATRKEPKIIVSLLTKGARPSDLTLDGRKALQIAKRLTKSVEYLRSIEEGEASPKSRLCIEILEQAERRDPQVGEASVSLAMAGDDLRGRLLYLENRVALARLLFPMEARVAMDIAQVEGTSEFTLGSTSNHATGNQRTAMDLNEAPFKIKEEHLAQITGVGHHTSEEKRRFQELQEVLSKAFSQDKEEFNRSALSASSSSSSTSIDRVCPNKKMMR</sequence>
<dbReference type="GO" id="GO:0042742">
    <property type="term" value="P:defense response to bacterium"/>
    <property type="evidence" value="ECO:0007669"/>
    <property type="project" value="UniProtKB-ARBA"/>
</dbReference>
<keyword evidence="10 14" id="KW-0040">ANK repeat</keyword>
<dbReference type="AlphaFoldDB" id="A0A426WXY8"/>
<dbReference type="Gene3D" id="1.25.40.20">
    <property type="entry name" value="Ankyrin repeat-containing domain"/>
    <property type="match status" value="1"/>
</dbReference>
<dbReference type="GO" id="GO:0008270">
    <property type="term" value="F:zinc ion binding"/>
    <property type="evidence" value="ECO:0007669"/>
    <property type="project" value="UniProtKB-KW"/>
</dbReference>
<comment type="subcellular location">
    <subcellularLocation>
        <location evidence="1">Cytoplasm</location>
    </subcellularLocation>
    <subcellularLocation>
        <location evidence="12">Nucleus</location>
        <location evidence="12">Nuclear body</location>
    </subcellularLocation>
</comment>
<evidence type="ECO:0000256" key="15">
    <source>
        <dbReference type="PROSITE-ProRule" id="PRU01391"/>
    </source>
</evidence>
<comment type="caution">
    <text evidence="19">The sequence shown here is derived from an EMBL/GenBank/DDBJ whole genome shotgun (WGS) entry which is preliminary data.</text>
</comment>
<evidence type="ECO:0000256" key="5">
    <source>
        <dbReference type="ARBA" id="ARBA00022737"/>
    </source>
</evidence>
<evidence type="ECO:0000256" key="13">
    <source>
        <dbReference type="ARBA" id="ARBA00044947"/>
    </source>
</evidence>
<comment type="caution">
    <text evidence="15">Lacks conserved residue(s) required for the propagation of feature annotation.</text>
</comment>
<feature type="compositionally biased region" description="Low complexity" evidence="16">
    <location>
        <begin position="575"/>
        <end position="587"/>
    </location>
</feature>
<comment type="similarity">
    <text evidence="13">Belongs to the plant 'ANKYRIN-BTB/POZ' family. 'NPR1-like' subfamily.</text>
</comment>
<evidence type="ECO:0000256" key="7">
    <source>
        <dbReference type="ARBA" id="ARBA00022786"/>
    </source>
</evidence>
<accession>A0A426WXY8</accession>